<organism evidence="2 3">
    <name type="scientific">Testicularia cyperi</name>
    <dbReference type="NCBI Taxonomy" id="1882483"/>
    <lineage>
        <taxon>Eukaryota</taxon>
        <taxon>Fungi</taxon>
        <taxon>Dikarya</taxon>
        <taxon>Basidiomycota</taxon>
        <taxon>Ustilaginomycotina</taxon>
        <taxon>Ustilaginomycetes</taxon>
        <taxon>Ustilaginales</taxon>
        <taxon>Anthracoideaceae</taxon>
        <taxon>Testicularia</taxon>
    </lineage>
</organism>
<evidence type="ECO:0000313" key="2">
    <source>
        <dbReference type="EMBL" id="PWZ03245.1"/>
    </source>
</evidence>
<sequence length="184" mass="20982">MRFIIQLGLLASLAVCSVALLPSRPILPSPLVLAQARFKLEPFTEEAAQDMAQVRAWFVRKDNRWEFPFYDLELPKGYYPEPERQEAAFHNAAVSHLHGNGKKYLYNIPDTNLFVDLTEAQHWNGGGELGAVVFKLFGSELKARGGISLPGKSYANHARYYFVPYNMVFNHFSHHVNVELKKPY</sequence>
<keyword evidence="3" id="KW-1185">Reference proteome</keyword>
<feature type="chain" id="PRO_5016422411" evidence="1">
    <location>
        <begin position="20"/>
        <end position="184"/>
    </location>
</feature>
<evidence type="ECO:0000256" key="1">
    <source>
        <dbReference type="SAM" id="SignalP"/>
    </source>
</evidence>
<evidence type="ECO:0000313" key="3">
    <source>
        <dbReference type="Proteomes" id="UP000246740"/>
    </source>
</evidence>
<dbReference type="EMBL" id="KZ819188">
    <property type="protein sequence ID" value="PWZ03245.1"/>
    <property type="molecule type" value="Genomic_DNA"/>
</dbReference>
<protein>
    <submittedName>
        <fullName evidence="2">Uncharacterized protein</fullName>
    </submittedName>
</protein>
<keyword evidence="1" id="KW-0732">Signal</keyword>
<dbReference type="InParanoid" id="A0A317XY69"/>
<dbReference type="Proteomes" id="UP000246740">
    <property type="component" value="Unassembled WGS sequence"/>
</dbReference>
<name>A0A317XY69_9BASI</name>
<feature type="signal peptide" evidence="1">
    <location>
        <begin position="1"/>
        <end position="19"/>
    </location>
</feature>
<dbReference type="AlphaFoldDB" id="A0A317XY69"/>
<reference evidence="2 3" key="1">
    <citation type="journal article" date="2018" name="Mol. Biol. Evol.">
        <title>Broad Genomic Sampling Reveals a Smut Pathogenic Ancestry of the Fungal Clade Ustilaginomycotina.</title>
        <authorList>
            <person name="Kijpornyongpan T."/>
            <person name="Mondo S.J."/>
            <person name="Barry K."/>
            <person name="Sandor L."/>
            <person name="Lee J."/>
            <person name="Lipzen A."/>
            <person name="Pangilinan J."/>
            <person name="LaButti K."/>
            <person name="Hainaut M."/>
            <person name="Henrissat B."/>
            <person name="Grigoriev I.V."/>
            <person name="Spatafora J.W."/>
            <person name="Aime M.C."/>
        </authorList>
    </citation>
    <scope>NUCLEOTIDE SEQUENCE [LARGE SCALE GENOMIC DNA]</scope>
    <source>
        <strain evidence="2 3">MCA 3645</strain>
    </source>
</reference>
<accession>A0A317XY69</accession>
<gene>
    <name evidence="2" type="ORF">BCV70DRAFT_197472</name>
</gene>
<proteinExistence type="predicted"/>